<evidence type="ECO:0000313" key="4">
    <source>
        <dbReference type="EMBL" id="TWU22487.1"/>
    </source>
</evidence>
<keyword evidence="1 4" id="KW-0808">Transferase</keyword>
<dbReference type="Proteomes" id="UP000316304">
    <property type="component" value="Unassembled WGS sequence"/>
</dbReference>
<dbReference type="CDD" id="cd04301">
    <property type="entry name" value="NAT_SF"/>
    <property type="match status" value="1"/>
</dbReference>
<proteinExistence type="predicted"/>
<comment type="caution">
    <text evidence="4">The sequence shown here is derived from an EMBL/GenBank/DDBJ whole genome shotgun (WGS) entry which is preliminary data.</text>
</comment>
<dbReference type="InterPro" id="IPR000182">
    <property type="entry name" value="GNAT_dom"/>
</dbReference>
<name>A0A5C6CFG7_9BACT</name>
<reference evidence="4 5" key="1">
    <citation type="submission" date="2019-02" db="EMBL/GenBank/DDBJ databases">
        <title>Deep-cultivation of Planctomycetes and their phenomic and genomic characterization uncovers novel biology.</title>
        <authorList>
            <person name="Wiegand S."/>
            <person name="Jogler M."/>
            <person name="Boedeker C."/>
            <person name="Pinto D."/>
            <person name="Vollmers J."/>
            <person name="Rivas-Marin E."/>
            <person name="Kohn T."/>
            <person name="Peeters S.H."/>
            <person name="Heuer A."/>
            <person name="Rast P."/>
            <person name="Oberbeckmann S."/>
            <person name="Bunk B."/>
            <person name="Jeske O."/>
            <person name="Meyerdierks A."/>
            <person name="Storesund J.E."/>
            <person name="Kallscheuer N."/>
            <person name="Luecker S."/>
            <person name="Lage O.M."/>
            <person name="Pohl T."/>
            <person name="Merkel B.J."/>
            <person name="Hornburger P."/>
            <person name="Mueller R.-W."/>
            <person name="Bruemmer F."/>
            <person name="Labrenz M."/>
            <person name="Spormann A.M."/>
            <person name="Op Den Camp H."/>
            <person name="Overmann J."/>
            <person name="Amann R."/>
            <person name="Jetten M.S.M."/>
            <person name="Mascher T."/>
            <person name="Medema M.H."/>
            <person name="Devos D.P."/>
            <person name="Kaster A.-K."/>
            <person name="Ovreas L."/>
            <person name="Rohde M."/>
            <person name="Galperin M.Y."/>
            <person name="Jogler C."/>
        </authorList>
    </citation>
    <scope>NUCLEOTIDE SEQUENCE [LARGE SCALE GENOMIC DNA]</scope>
    <source>
        <strain evidence="4 5">Pla52o</strain>
    </source>
</reference>
<dbReference type="AlphaFoldDB" id="A0A5C6CFG7"/>
<protein>
    <submittedName>
        <fullName evidence="4">Ribosomal-protein-alanine N-acetyltransferase</fullName>
    </submittedName>
</protein>
<organism evidence="4 5">
    <name type="scientific">Novipirellula galeiformis</name>
    <dbReference type="NCBI Taxonomy" id="2528004"/>
    <lineage>
        <taxon>Bacteria</taxon>
        <taxon>Pseudomonadati</taxon>
        <taxon>Planctomycetota</taxon>
        <taxon>Planctomycetia</taxon>
        <taxon>Pirellulales</taxon>
        <taxon>Pirellulaceae</taxon>
        <taxon>Novipirellula</taxon>
    </lineage>
</organism>
<evidence type="ECO:0000259" key="3">
    <source>
        <dbReference type="PROSITE" id="PS51186"/>
    </source>
</evidence>
<evidence type="ECO:0000256" key="2">
    <source>
        <dbReference type="ARBA" id="ARBA00023315"/>
    </source>
</evidence>
<dbReference type="SUPFAM" id="SSF55729">
    <property type="entry name" value="Acyl-CoA N-acyltransferases (Nat)"/>
    <property type="match status" value="1"/>
</dbReference>
<dbReference type="InterPro" id="IPR050832">
    <property type="entry name" value="Bact_Acetyltransf"/>
</dbReference>
<evidence type="ECO:0000313" key="5">
    <source>
        <dbReference type="Proteomes" id="UP000316304"/>
    </source>
</evidence>
<dbReference type="PANTHER" id="PTHR43877">
    <property type="entry name" value="AMINOALKYLPHOSPHONATE N-ACETYLTRANSFERASE-RELATED-RELATED"/>
    <property type="match status" value="1"/>
</dbReference>
<accession>A0A5C6CFG7</accession>
<dbReference type="RefSeq" id="WP_231612397.1">
    <property type="nucleotide sequence ID" value="NZ_SJPT01000005.1"/>
</dbReference>
<gene>
    <name evidence="4" type="ORF">Pla52o_35440</name>
</gene>
<keyword evidence="2" id="KW-0012">Acyltransferase</keyword>
<evidence type="ECO:0000256" key="1">
    <source>
        <dbReference type="ARBA" id="ARBA00022679"/>
    </source>
</evidence>
<dbReference type="PROSITE" id="PS51186">
    <property type="entry name" value="GNAT"/>
    <property type="match status" value="1"/>
</dbReference>
<dbReference type="NCBIfam" id="TIGR01575">
    <property type="entry name" value="rimI"/>
    <property type="match status" value="1"/>
</dbReference>
<dbReference type="EMBL" id="SJPT01000005">
    <property type="protein sequence ID" value="TWU22487.1"/>
    <property type="molecule type" value="Genomic_DNA"/>
</dbReference>
<dbReference type="Pfam" id="PF00583">
    <property type="entry name" value="Acetyltransf_1"/>
    <property type="match status" value="1"/>
</dbReference>
<feature type="domain" description="N-acetyltransferase" evidence="3">
    <location>
        <begin position="4"/>
        <end position="148"/>
    </location>
</feature>
<dbReference type="InterPro" id="IPR016181">
    <property type="entry name" value="Acyl_CoA_acyltransferase"/>
</dbReference>
<dbReference type="InterPro" id="IPR006464">
    <property type="entry name" value="AcTrfase_RimI/Ard1"/>
</dbReference>
<keyword evidence="5" id="KW-1185">Reference proteome</keyword>
<sequence>MRTVNIFHITRRDLATVLDIERKCFDFPWTEAEFMRCLKEKNNRGIVARVNESPVGYAICNIQLRSIRILNMAVHPNLQRRKVGKAMFGYLASYLSHKGPSRIDLHVRETNLDAQLFFKSLGAKAFGVFRDFYEGDNESAYLMQYRLEPTNEELTAVKNRMSKYLDPC</sequence>
<dbReference type="Gene3D" id="3.40.630.30">
    <property type="match status" value="1"/>
</dbReference>
<dbReference type="GO" id="GO:0008080">
    <property type="term" value="F:N-acetyltransferase activity"/>
    <property type="evidence" value="ECO:0007669"/>
    <property type="project" value="InterPro"/>
</dbReference>